<keyword evidence="2" id="KW-1185">Reference proteome</keyword>
<protein>
    <submittedName>
        <fullName evidence="1">Uncharacterized protein</fullName>
    </submittedName>
</protein>
<evidence type="ECO:0000313" key="1">
    <source>
        <dbReference type="EnsemblMetazoa" id="GPPI020458-PA"/>
    </source>
</evidence>
<dbReference type="Proteomes" id="UP000092460">
    <property type="component" value="Unassembled WGS sequence"/>
</dbReference>
<sequence>MIIRVRPNARSQDLGELNMDKVITQENNSLAGKRTIIQCVACFKTLLNNHREEIFQDIYMSSIPLKNLLSFNLCFSQKMLRAKMD</sequence>
<reference evidence="2" key="1">
    <citation type="submission" date="2015-01" db="EMBL/GenBank/DDBJ databases">
        <authorList>
            <person name="Aksoy S."/>
            <person name="Warren W."/>
            <person name="Wilson R.K."/>
        </authorList>
    </citation>
    <scope>NUCLEOTIDE SEQUENCE [LARGE SCALE GENOMIC DNA]</scope>
    <source>
        <strain evidence="2">IAEA</strain>
    </source>
</reference>
<evidence type="ECO:0000313" key="2">
    <source>
        <dbReference type="Proteomes" id="UP000092460"/>
    </source>
</evidence>
<dbReference type="AlphaFoldDB" id="A0A1B0B6I3"/>
<reference evidence="1" key="2">
    <citation type="submission" date="2020-05" db="UniProtKB">
        <authorList>
            <consortium name="EnsemblMetazoa"/>
        </authorList>
    </citation>
    <scope>IDENTIFICATION</scope>
    <source>
        <strain evidence="1">IAEA</strain>
    </source>
</reference>
<accession>A0A1B0B6I3</accession>
<dbReference type="EnsemblMetazoa" id="GPPI020458-RA">
    <property type="protein sequence ID" value="GPPI020458-PA"/>
    <property type="gene ID" value="GPPI020458"/>
</dbReference>
<name>A0A1B0B6I3_9MUSC</name>
<organism evidence="1 2">
    <name type="scientific">Glossina palpalis gambiensis</name>
    <dbReference type="NCBI Taxonomy" id="67801"/>
    <lineage>
        <taxon>Eukaryota</taxon>
        <taxon>Metazoa</taxon>
        <taxon>Ecdysozoa</taxon>
        <taxon>Arthropoda</taxon>
        <taxon>Hexapoda</taxon>
        <taxon>Insecta</taxon>
        <taxon>Pterygota</taxon>
        <taxon>Neoptera</taxon>
        <taxon>Endopterygota</taxon>
        <taxon>Diptera</taxon>
        <taxon>Brachycera</taxon>
        <taxon>Muscomorpha</taxon>
        <taxon>Hippoboscoidea</taxon>
        <taxon>Glossinidae</taxon>
        <taxon>Glossina</taxon>
    </lineage>
</organism>
<proteinExistence type="predicted"/>
<dbReference type="EMBL" id="JXJN01009099">
    <property type="status" value="NOT_ANNOTATED_CDS"/>
    <property type="molecule type" value="Genomic_DNA"/>
</dbReference>
<dbReference type="VEuPathDB" id="VectorBase:GPPI020458"/>
<dbReference type="EMBL" id="JXJN01009100">
    <property type="status" value="NOT_ANNOTATED_CDS"/>
    <property type="molecule type" value="Genomic_DNA"/>
</dbReference>